<evidence type="ECO:0000259" key="1">
    <source>
        <dbReference type="Pfam" id="PF13304"/>
    </source>
</evidence>
<evidence type="ECO:0000313" key="2">
    <source>
        <dbReference type="EMBL" id="CAB4601087.1"/>
    </source>
</evidence>
<dbReference type="AlphaFoldDB" id="A0A6J6GIM8"/>
<dbReference type="PIRSF" id="PIRSF029347">
    <property type="entry name" value="RecF"/>
    <property type="match status" value="1"/>
</dbReference>
<dbReference type="EMBL" id="CAEZSR010000325">
    <property type="protein sequence ID" value="CAB4601087.1"/>
    <property type="molecule type" value="Genomic_DNA"/>
</dbReference>
<dbReference type="CDD" id="cd00267">
    <property type="entry name" value="ABC_ATPase"/>
    <property type="match status" value="1"/>
</dbReference>
<dbReference type="GO" id="GO:0005524">
    <property type="term" value="F:ATP binding"/>
    <property type="evidence" value="ECO:0007669"/>
    <property type="project" value="InterPro"/>
</dbReference>
<sequence length="346" mass="37013">MTVIQGENATGKTNVYRALGLLSRGAAGELARSLLEEGGMPSALAAIPPRGRKPGPVRLRLGVAVDDFSYELALGLPSVDPATTRFALDAEIKEEAAWFGPKRTRHSELLDRSGATASAKDVDGATVMFAMTMDRYEPALSQLGEPARFPELFALRERLRSWRFYHQIPTGPDAPARFPRSGVRTPVMSNDGRDLAAALATIVDMGNGPMLDEAIDDGFPGSSLVIDADRGVFGISLSMPGLLRPMAGHELSDGTLRYLALTAALLSPRPPEVLVLNEPETSLHPSLIEPLARLITAAADHSQLIVTTHSMPLAEHIQRASGYPPTMLQRLDGATAVTSRGLDHGD</sequence>
<proteinExistence type="predicted"/>
<dbReference type="SUPFAM" id="SSF52540">
    <property type="entry name" value="P-loop containing nucleoside triphosphate hydrolases"/>
    <property type="match status" value="1"/>
</dbReference>
<protein>
    <submittedName>
        <fullName evidence="2">Unannotated protein</fullName>
    </submittedName>
</protein>
<dbReference type="InterPro" id="IPR027417">
    <property type="entry name" value="P-loop_NTPase"/>
</dbReference>
<dbReference type="PANTHER" id="PTHR32182:SF25">
    <property type="entry name" value="SLR1056 PROTEIN"/>
    <property type="match status" value="1"/>
</dbReference>
<dbReference type="GO" id="GO:0006302">
    <property type="term" value="P:double-strand break repair"/>
    <property type="evidence" value="ECO:0007669"/>
    <property type="project" value="TreeGrafter"/>
</dbReference>
<dbReference type="InterPro" id="IPR003959">
    <property type="entry name" value="ATPase_AAA_core"/>
</dbReference>
<feature type="domain" description="ATPase AAA-type core" evidence="1">
    <location>
        <begin position="1"/>
        <end position="312"/>
    </location>
</feature>
<dbReference type="GO" id="GO:0016887">
    <property type="term" value="F:ATP hydrolysis activity"/>
    <property type="evidence" value="ECO:0007669"/>
    <property type="project" value="InterPro"/>
</dbReference>
<name>A0A6J6GIM8_9ZZZZ</name>
<organism evidence="2">
    <name type="scientific">freshwater metagenome</name>
    <dbReference type="NCBI Taxonomy" id="449393"/>
    <lineage>
        <taxon>unclassified sequences</taxon>
        <taxon>metagenomes</taxon>
        <taxon>ecological metagenomes</taxon>
    </lineage>
</organism>
<accession>A0A6J6GIM8</accession>
<gene>
    <name evidence="2" type="ORF">UFOPK1493_04325</name>
</gene>
<reference evidence="2" key="1">
    <citation type="submission" date="2020-05" db="EMBL/GenBank/DDBJ databases">
        <authorList>
            <person name="Chiriac C."/>
            <person name="Salcher M."/>
            <person name="Ghai R."/>
            <person name="Kavagutti S V."/>
        </authorList>
    </citation>
    <scope>NUCLEOTIDE SEQUENCE</scope>
</reference>
<dbReference type="Pfam" id="PF13304">
    <property type="entry name" value="AAA_21"/>
    <property type="match status" value="1"/>
</dbReference>
<dbReference type="Gene3D" id="3.40.50.300">
    <property type="entry name" value="P-loop containing nucleotide triphosphate hydrolases"/>
    <property type="match status" value="1"/>
</dbReference>
<dbReference type="GO" id="GO:0000731">
    <property type="term" value="P:DNA synthesis involved in DNA repair"/>
    <property type="evidence" value="ECO:0007669"/>
    <property type="project" value="TreeGrafter"/>
</dbReference>
<dbReference type="InterPro" id="IPR014555">
    <property type="entry name" value="RecF-like"/>
</dbReference>
<dbReference type="PANTHER" id="PTHR32182">
    <property type="entry name" value="DNA REPLICATION AND REPAIR PROTEIN RECF"/>
    <property type="match status" value="1"/>
</dbReference>